<name>D3ALN6_9FIRM</name>
<reference evidence="1 2" key="1">
    <citation type="submission" date="2010-01" db="EMBL/GenBank/DDBJ databases">
        <authorList>
            <person name="Weinstock G."/>
            <person name="Sodergren E."/>
            <person name="Clifton S."/>
            <person name="Fulton L."/>
            <person name="Fulton B."/>
            <person name="Courtney L."/>
            <person name="Fronick C."/>
            <person name="Harrison M."/>
            <person name="Strong C."/>
            <person name="Farmer C."/>
            <person name="Delahaunty K."/>
            <person name="Markovic C."/>
            <person name="Hall O."/>
            <person name="Minx P."/>
            <person name="Tomlinson C."/>
            <person name="Mitreva M."/>
            <person name="Nelson J."/>
            <person name="Hou S."/>
            <person name="Wollam A."/>
            <person name="Pepin K.H."/>
            <person name="Johnson M."/>
            <person name="Bhonagiri V."/>
            <person name="Nash W.E."/>
            <person name="Warren W."/>
            <person name="Chinwalla A."/>
            <person name="Mardis E.R."/>
            <person name="Wilson R.K."/>
        </authorList>
    </citation>
    <scope>NUCLEOTIDE SEQUENCE [LARGE SCALE GENOMIC DNA]</scope>
    <source>
        <strain evidence="1 2">DSM 13479</strain>
    </source>
</reference>
<accession>D3ALN6</accession>
<dbReference type="AlphaFoldDB" id="D3ALN6"/>
<comment type="caution">
    <text evidence="1">The sequence shown here is derived from an EMBL/GenBank/DDBJ whole genome shotgun (WGS) entry which is preliminary data.</text>
</comment>
<sequence length="43" mass="5217">KGFEFVKLPAVYRHYKKYQWVRNLTREETVLSGYAETEIPLQK</sequence>
<proteinExistence type="predicted"/>
<dbReference type="Proteomes" id="UP000004968">
    <property type="component" value="Unassembled WGS sequence"/>
</dbReference>
<evidence type="ECO:0000313" key="2">
    <source>
        <dbReference type="Proteomes" id="UP000004968"/>
    </source>
</evidence>
<dbReference type="HOGENOM" id="CLU_3226318_0_0_9"/>
<feature type="non-terminal residue" evidence="1">
    <location>
        <position position="1"/>
    </location>
</feature>
<evidence type="ECO:0000313" key="1">
    <source>
        <dbReference type="EMBL" id="EFC97282.1"/>
    </source>
</evidence>
<protein>
    <submittedName>
        <fullName evidence="1">Uncharacterized protein</fullName>
    </submittedName>
</protein>
<organism evidence="1 2">
    <name type="scientific">Hungatella hathewayi DSM 13479</name>
    <dbReference type="NCBI Taxonomy" id="566550"/>
    <lineage>
        <taxon>Bacteria</taxon>
        <taxon>Bacillati</taxon>
        <taxon>Bacillota</taxon>
        <taxon>Clostridia</taxon>
        <taxon>Lachnospirales</taxon>
        <taxon>Lachnospiraceae</taxon>
        <taxon>Hungatella</taxon>
    </lineage>
</organism>
<dbReference type="EMBL" id="ACIO01000413">
    <property type="protein sequence ID" value="EFC97282.1"/>
    <property type="molecule type" value="Genomic_DNA"/>
</dbReference>
<gene>
    <name evidence="1" type="ORF">CLOSTHATH_04532</name>
</gene>